<feature type="transmembrane region" description="Helical" evidence="6">
    <location>
        <begin position="256"/>
        <end position="273"/>
    </location>
</feature>
<keyword evidence="4 6" id="KW-0472">Membrane</keyword>
<dbReference type="GO" id="GO:0016020">
    <property type="term" value="C:membrane"/>
    <property type="evidence" value="ECO:0007669"/>
    <property type="project" value="UniProtKB-SubCell"/>
</dbReference>
<evidence type="ECO:0000256" key="3">
    <source>
        <dbReference type="ARBA" id="ARBA00022989"/>
    </source>
</evidence>
<gene>
    <name evidence="7" type="ORF">D9615_006472</name>
</gene>
<reference evidence="7 8" key="1">
    <citation type="journal article" date="2020" name="ISME J.">
        <title>Uncovering the hidden diversity of litter-decomposition mechanisms in mushroom-forming fungi.</title>
        <authorList>
            <person name="Floudas D."/>
            <person name="Bentzer J."/>
            <person name="Ahren D."/>
            <person name="Johansson T."/>
            <person name="Persson P."/>
            <person name="Tunlid A."/>
        </authorList>
    </citation>
    <scope>NUCLEOTIDE SEQUENCE [LARGE SCALE GENOMIC DNA]</scope>
    <source>
        <strain evidence="7 8">CBS 661.87</strain>
    </source>
</reference>
<feature type="transmembrane region" description="Helical" evidence="6">
    <location>
        <begin position="127"/>
        <end position="147"/>
    </location>
</feature>
<dbReference type="OrthoDB" id="196103at2759"/>
<keyword evidence="3 6" id="KW-1133">Transmembrane helix</keyword>
<dbReference type="PANTHER" id="PTHR23294">
    <property type="entry name" value="ET TRANSLATION PRODUCT-RELATED"/>
    <property type="match status" value="1"/>
</dbReference>
<dbReference type="InterPro" id="IPR036259">
    <property type="entry name" value="MFS_trans_sf"/>
</dbReference>
<feature type="transmembrane region" description="Helical" evidence="6">
    <location>
        <begin position="102"/>
        <end position="121"/>
    </location>
</feature>
<dbReference type="AlphaFoldDB" id="A0A8H5H5W3"/>
<evidence type="ECO:0000256" key="5">
    <source>
        <dbReference type="SAM" id="MobiDB-lite"/>
    </source>
</evidence>
<keyword evidence="8" id="KW-1185">Reference proteome</keyword>
<feature type="transmembrane region" description="Helical" evidence="6">
    <location>
        <begin position="322"/>
        <end position="341"/>
    </location>
</feature>
<dbReference type="Proteomes" id="UP000565441">
    <property type="component" value="Unassembled WGS sequence"/>
</dbReference>
<dbReference type="InterPro" id="IPR010291">
    <property type="entry name" value="Ion_channel_UNC-93"/>
</dbReference>
<evidence type="ECO:0000313" key="7">
    <source>
        <dbReference type="EMBL" id="KAF5377201.1"/>
    </source>
</evidence>
<keyword evidence="2 6" id="KW-0812">Transmembrane</keyword>
<sequence length="484" mass="53238">MTDIADNEKGYNSGSSDNASDQHVFERPTGLKGIYYHPLTQVCLLGFVCFMCPGLFNSLNGLGGGGQVDNTTGANSNAALYATFAFSAFFAGSINNKLGTRTTLLVGTTGYALYIGSYLAINIHPKAGGFVIAAGAVLGICAGLLWTAQGSIMMSYPTEDQKGTYIGVFWAIFNLGGVVGASVALGQNYHSKANSVGNGTYIGFLILTLIGVTIPFTMADPNKMIRTDGTKVTTPRQPSWKSELVGLWVALRTDPMIVLLFPMFFASNWFYTWQFNDYNGAIFNIRARALNNLVYWISQIFGSLAIGALLDQKRLTRRVRAFSGWTVLFLFVFLVHIWGYFYQKEYTRADVPPDEERLDIFDSGYTGKIFLYIFCGFLDAMWQTTAYWLMGAMSNDPAKLAHFAGFYKSLQSAGAAGCWRADAVKIPYMNIFLSTWCLLAAGLVFTLPMIHLRVKDTTGIEDEGLAREDSNIQPIEAVRAEKQD</sequence>
<feature type="region of interest" description="Disordered" evidence="5">
    <location>
        <begin position="1"/>
        <end position="22"/>
    </location>
</feature>
<evidence type="ECO:0000256" key="1">
    <source>
        <dbReference type="ARBA" id="ARBA00004141"/>
    </source>
</evidence>
<feature type="compositionally biased region" description="Polar residues" evidence="5">
    <location>
        <begin position="10"/>
        <end position="21"/>
    </location>
</feature>
<accession>A0A8H5H5W3</accession>
<feature type="transmembrane region" description="Helical" evidence="6">
    <location>
        <begin position="168"/>
        <end position="189"/>
    </location>
</feature>
<feature type="transmembrane region" description="Helical" evidence="6">
    <location>
        <begin position="201"/>
        <end position="219"/>
    </location>
</feature>
<name>A0A8H5H5W3_9AGAR</name>
<feature type="transmembrane region" description="Helical" evidence="6">
    <location>
        <begin position="293"/>
        <end position="310"/>
    </location>
</feature>
<evidence type="ECO:0000256" key="6">
    <source>
        <dbReference type="SAM" id="Phobius"/>
    </source>
</evidence>
<dbReference type="Gene3D" id="1.20.1250.20">
    <property type="entry name" value="MFS general substrate transporter like domains"/>
    <property type="match status" value="1"/>
</dbReference>
<dbReference type="SUPFAM" id="SSF103473">
    <property type="entry name" value="MFS general substrate transporter"/>
    <property type="match status" value="1"/>
</dbReference>
<evidence type="ECO:0000256" key="4">
    <source>
        <dbReference type="ARBA" id="ARBA00023136"/>
    </source>
</evidence>
<comment type="subcellular location">
    <subcellularLocation>
        <location evidence="1">Membrane</location>
        <topology evidence="1">Multi-pass membrane protein</topology>
    </subcellularLocation>
</comment>
<feature type="transmembrane region" description="Helical" evidence="6">
    <location>
        <begin position="76"/>
        <end position="95"/>
    </location>
</feature>
<comment type="caution">
    <text evidence="7">The sequence shown here is derived from an EMBL/GenBank/DDBJ whole genome shotgun (WGS) entry which is preliminary data.</text>
</comment>
<proteinExistence type="predicted"/>
<dbReference type="EMBL" id="JAACJP010000024">
    <property type="protein sequence ID" value="KAF5377201.1"/>
    <property type="molecule type" value="Genomic_DNA"/>
</dbReference>
<feature type="transmembrane region" description="Helical" evidence="6">
    <location>
        <begin position="34"/>
        <end position="56"/>
    </location>
</feature>
<dbReference type="PANTHER" id="PTHR23294:SF59">
    <property type="entry name" value="UNC93-LIKE PROTEIN C922.05C"/>
    <property type="match status" value="1"/>
</dbReference>
<feature type="transmembrane region" description="Helical" evidence="6">
    <location>
        <begin position="428"/>
        <end position="450"/>
    </location>
</feature>
<dbReference type="InterPro" id="IPR051617">
    <property type="entry name" value="UNC-93-like_regulator"/>
</dbReference>
<evidence type="ECO:0000313" key="8">
    <source>
        <dbReference type="Proteomes" id="UP000565441"/>
    </source>
</evidence>
<evidence type="ECO:0000256" key="2">
    <source>
        <dbReference type="ARBA" id="ARBA00022692"/>
    </source>
</evidence>
<evidence type="ECO:0008006" key="9">
    <source>
        <dbReference type="Google" id="ProtNLM"/>
    </source>
</evidence>
<protein>
    <recommendedName>
        <fullName evidence="9">MFS general substrate transporter</fullName>
    </recommendedName>
</protein>
<dbReference type="Pfam" id="PF05978">
    <property type="entry name" value="UNC-93"/>
    <property type="match status" value="1"/>
</dbReference>
<organism evidence="7 8">
    <name type="scientific">Tricholomella constricta</name>
    <dbReference type="NCBI Taxonomy" id="117010"/>
    <lineage>
        <taxon>Eukaryota</taxon>
        <taxon>Fungi</taxon>
        <taxon>Dikarya</taxon>
        <taxon>Basidiomycota</taxon>
        <taxon>Agaricomycotina</taxon>
        <taxon>Agaricomycetes</taxon>
        <taxon>Agaricomycetidae</taxon>
        <taxon>Agaricales</taxon>
        <taxon>Tricholomatineae</taxon>
        <taxon>Lyophyllaceae</taxon>
        <taxon>Tricholomella</taxon>
    </lineage>
</organism>
<feature type="transmembrane region" description="Helical" evidence="6">
    <location>
        <begin position="369"/>
        <end position="390"/>
    </location>
</feature>